<dbReference type="PANTHER" id="PTHR30151">
    <property type="entry name" value="ALKANE SULFONATE ABC TRANSPORTER-RELATED, MEMBRANE SUBUNIT"/>
    <property type="match status" value="1"/>
</dbReference>
<name>A0A0D6QB95_KOMXY</name>
<evidence type="ECO:0000256" key="3">
    <source>
        <dbReference type="ARBA" id="ARBA00022475"/>
    </source>
</evidence>
<dbReference type="GO" id="GO:0055085">
    <property type="term" value="P:transmembrane transport"/>
    <property type="evidence" value="ECO:0007669"/>
    <property type="project" value="InterPro"/>
</dbReference>
<feature type="transmembrane region" description="Helical" evidence="7">
    <location>
        <begin position="53"/>
        <end position="77"/>
    </location>
</feature>
<comment type="subcellular location">
    <subcellularLocation>
        <location evidence="1 7">Cell membrane</location>
        <topology evidence="1 7">Multi-pass membrane protein</topology>
    </subcellularLocation>
</comment>
<evidence type="ECO:0000259" key="8">
    <source>
        <dbReference type="PROSITE" id="PS50928"/>
    </source>
</evidence>
<evidence type="ECO:0000256" key="4">
    <source>
        <dbReference type="ARBA" id="ARBA00022692"/>
    </source>
</evidence>
<keyword evidence="2 7" id="KW-0813">Transport</keyword>
<comment type="similarity">
    <text evidence="7">Belongs to the binding-protein-dependent transport system permease family.</text>
</comment>
<dbReference type="PROSITE" id="PS50928">
    <property type="entry name" value="ABC_TM1"/>
    <property type="match status" value="1"/>
</dbReference>
<dbReference type="GO" id="GO:0005886">
    <property type="term" value="C:plasma membrane"/>
    <property type="evidence" value="ECO:0007669"/>
    <property type="project" value="UniProtKB-SubCell"/>
</dbReference>
<comment type="caution">
    <text evidence="9">The sequence shown here is derived from an EMBL/GenBank/DDBJ whole genome shotgun (WGS) entry which is preliminary data.</text>
</comment>
<feature type="transmembrane region" description="Helical" evidence="7">
    <location>
        <begin position="175"/>
        <end position="194"/>
    </location>
</feature>
<dbReference type="SUPFAM" id="SSF161098">
    <property type="entry name" value="MetI-like"/>
    <property type="match status" value="1"/>
</dbReference>
<sequence length="245" mass="26392">MKRFLARWWGPCLLLLAWQVGVQASGVNQIVMPHPMAVIMDIASNPLVYGRAAARTLLVAVPGLSAGLTMGGMLALLCQFSAVMEYLLTPLAMMLSSIPVVAIIPVLSRLFGYHMTTLVVIVAIICFLPAFVYMHAGLRSVPAGSLDVFSVFGASARMRLLLLRLPASVPSCMTALRIAAPTAILASLTAEYLMQTGGLGALFRITTAEFRSERAFGCSLVAMVLSVCCFFVALHAERAVTRRWQ</sequence>
<dbReference type="Proteomes" id="UP000032683">
    <property type="component" value="Unassembled WGS sequence"/>
</dbReference>
<keyword evidence="3" id="KW-1003">Cell membrane</keyword>
<evidence type="ECO:0000256" key="7">
    <source>
        <dbReference type="RuleBase" id="RU363032"/>
    </source>
</evidence>
<organism evidence="9 10">
    <name type="scientific">Komagataeibacter xylinus NBRC 13693</name>
    <dbReference type="NCBI Taxonomy" id="1234668"/>
    <lineage>
        <taxon>Bacteria</taxon>
        <taxon>Pseudomonadati</taxon>
        <taxon>Pseudomonadota</taxon>
        <taxon>Alphaproteobacteria</taxon>
        <taxon>Acetobacterales</taxon>
        <taxon>Acetobacteraceae</taxon>
        <taxon>Komagataeibacter</taxon>
    </lineage>
</organism>
<feature type="transmembrane region" description="Helical" evidence="7">
    <location>
        <begin position="113"/>
        <end position="134"/>
    </location>
</feature>
<reference evidence="9 10" key="1">
    <citation type="submission" date="2012-11" db="EMBL/GenBank/DDBJ databases">
        <title>Whole genome sequence of Gluconacetobacter xylinus NBRC 13693.</title>
        <authorList>
            <person name="Azuma Y."/>
            <person name="Higashiura N."/>
            <person name="Hirakawa H."/>
            <person name="Matsushita K."/>
        </authorList>
    </citation>
    <scope>NUCLEOTIDE SEQUENCE [LARGE SCALE GENOMIC DNA]</scope>
    <source>
        <strain evidence="9 10">NBRC 13693</strain>
    </source>
</reference>
<evidence type="ECO:0000256" key="5">
    <source>
        <dbReference type="ARBA" id="ARBA00022989"/>
    </source>
</evidence>
<keyword evidence="4 7" id="KW-0812">Transmembrane</keyword>
<dbReference type="Gene3D" id="1.10.3720.10">
    <property type="entry name" value="MetI-like"/>
    <property type="match status" value="1"/>
</dbReference>
<evidence type="ECO:0000256" key="6">
    <source>
        <dbReference type="ARBA" id="ARBA00023136"/>
    </source>
</evidence>
<dbReference type="AlphaFoldDB" id="A0A0D6QB95"/>
<dbReference type="PANTHER" id="PTHR30151:SF0">
    <property type="entry name" value="ABC TRANSPORTER PERMEASE PROTEIN MJ0413-RELATED"/>
    <property type="match status" value="1"/>
</dbReference>
<gene>
    <name evidence="9" type="ORF">Gxy13693_042_055</name>
</gene>
<dbReference type="InterPro" id="IPR000515">
    <property type="entry name" value="MetI-like"/>
</dbReference>
<dbReference type="CDD" id="cd06261">
    <property type="entry name" value="TM_PBP2"/>
    <property type="match status" value="1"/>
</dbReference>
<evidence type="ECO:0000256" key="2">
    <source>
        <dbReference type="ARBA" id="ARBA00022448"/>
    </source>
</evidence>
<dbReference type="InterPro" id="IPR035906">
    <property type="entry name" value="MetI-like_sf"/>
</dbReference>
<dbReference type="RefSeq" id="WP_048856603.1">
    <property type="nucleotide sequence ID" value="NZ_BANJ01000042.1"/>
</dbReference>
<feature type="transmembrane region" description="Helical" evidence="7">
    <location>
        <begin position="86"/>
        <end position="107"/>
    </location>
</feature>
<evidence type="ECO:0000256" key="1">
    <source>
        <dbReference type="ARBA" id="ARBA00004651"/>
    </source>
</evidence>
<evidence type="ECO:0000313" key="10">
    <source>
        <dbReference type="Proteomes" id="UP000032683"/>
    </source>
</evidence>
<evidence type="ECO:0000313" key="9">
    <source>
        <dbReference type="EMBL" id="GAO00221.1"/>
    </source>
</evidence>
<keyword evidence="6 7" id="KW-0472">Membrane</keyword>
<feature type="domain" description="ABC transmembrane type-1" evidence="8">
    <location>
        <begin position="53"/>
        <end position="233"/>
    </location>
</feature>
<feature type="transmembrane region" description="Helical" evidence="7">
    <location>
        <begin position="215"/>
        <end position="236"/>
    </location>
</feature>
<dbReference type="EMBL" id="BANJ01000042">
    <property type="protein sequence ID" value="GAO00221.1"/>
    <property type="molecule type" value="Genomic_DNA"/>
</dbReference>
<dbReference type="Pfam" id="PF00528">
    <property type="entry name" value="BPD_transp_1"/>
    <property type="match status" value="1"/>
</dbReference>
<proteinExistence type="inferred from homology"/>
<accession>A0A0D6QB95</accession>
<protein>
    <submittedName>
        <fullName evidence="9">ABC transporter</fullName>
    </submittedName>
</protein>
<keyword evidence="5 7" id="KW-1133">Transmembrane helix</keyword>